<dbReference type="PIRSF" id="PIRSF005962">
    <property type="entry name" value="Pept_M20D_amidohydro"/>
    <property type="match status" value="1"/>
</dbReference>
<dbReference type="PANTHER" id="PTHR30575:SF3">
    <property type="entry name" value="PEPTIDASE M20 DIMERISATION DOMAIN-CONTAINING PROTEIN"/>
    <property type="match status" value="1"/>
</dbReference>
<feature type="binding site" evidence="1">
    <location>
        <position position="180"/>
    </location>
    <ligand>
        <name>Mn(2+)</name>
        <dbReference type="ChEBI" id="CHEBI:29035"/>
        <label>2</label>
    </ligand>
</feature>
<evidence type="ECO:0000256" key="1">
    <source>
        <dbReference type="PIRSR" id="PIRSR005962-1"/>
    </source>
</evidence>
<dbReference type="PANTHER" id="PTHR30575">
    <property type="entry name" value="PEPTIDASE M20"/>
    <property type="match status" value="1"/>
</dbReference>
<accession>A0ABD5YKL2</accession>
<sequence>MSSSIRNRLRSLRRQFHRYPEPAWCEFRTTSLLVELLEEIGVDELAIGTDALVSEERMAVPSEEEIELWYQRAHDTGARADVLEQTAGGHTGVVAKLTGNEDEPTGPHVGLRVDIDGLFIEESTSDNHVPATEGFRSEHEETMHACGHDAHMTIGLGVIEAIQQSDFDGTLTVFFQPAEEVSGGGKPMAESDHMDAIEHLFAVHVGLDHPTGTVVGGIVKPLAMSHITAQFTGTPAHAGKSPNEGNNAMQAMVSAIQNVYAISRHEDGMTRVNIGRAECGTASNIIAEEATIHGEVRGETTELMEYMRGECFQTLDAAATMHGCSVDPTVISESPRADSDETLATLVCDVASLHEHVDTPVVSAEFGASEDATFLMNAVQRAGGYATYAIIGTDHPTSHHTPTFDVDEQSIEIGVDVLSESIQRIEEVRSDA</sequence>
<keyword evidence="1" id="KW-0464">Manganese</keyword>
<feature type="binding site" evidence="1">
    <location>
        <position position="400"/>
    </location>
    <ligand>
        <name>Mn(2+)</name>
        <dbReference type="ChEBI" id="CHEBI:29035"/>
        <label>2</label>
    </ligand>
</feature>
<feature type="binding site" evidence="1">
    <location>
        <position position="146"/>
    </location>
    <ligand>
        <name>Mn(2+)</name>
        <dbReference type="ChEBI" id="CHEBI:29035"/>
        <label>2</label>
    </ligand>
</feature>
<dbReference type="Pfam" id="PF01546">
    <property type="entry name" value="Peptidase_M20"/>
    <property type="match status" value="1"/>
</dbReference>
<feature type="domain" description="Peptidase M20 dimerisation" evidence="2">
    <location>
        <begin position="226"/>
        <end position="308"/>
    </location>
</feature>
<dbReference type="InterPro" id="IPR036264">
    <property type="entry name" value="Bact_exopeptidase_dim_dom"/>
</dbReference>
<evidence type="ECO:0000259" key="2">
    <source>
        <dbReference type="Pfam" id="PF07687"/>
    </source>
</evidence>
<dbReference type="SUPFAM" id="SSF53187">
    <property type="entry name" value="Zn-dependent exopeptidases"/>
    <property type="match status" value="1"/>
</dbReference>
<proteinExistence type="predicted"/>
<keyword evidence="4" id="KW-1185">Reference proteome</keyword>
<dbReference type="InterPro" id="IPR017439">
    <property type="entry name" value="Amidohydrolase"/>
</dbReference>
<dbReference type="InterPro" id="IPR002933">
    <property type="entry name" value="Peptidase_M20"/>
</dbReference>
<dbReference type="Proteomes" id="UP001596417">
    <property type="component" value="Unassembled WGS sequence"/>
</dbReference>
<feature type="binding site" evidence="1">
    <location>
        <position position="148"/>
    </location>
    <ligand>
        <name>Mn(2+)</name>
        <dbReference type="ChEBI" id="CHEBI:29035"/>
        <label>2</label>
    </ligand>
</feature>
<reference evidence="3 4" key="1">
    <citation type="journal article" date="2019" name="Int. J. Syst. Evol. Microbiol.">
        <title>The Global Catalogue of Microorganisms (GCM) 10K type strain sequencing project: providing services to taxonomists for standard genome sequencing and annotation.</title>
        <authorList>
            <consortium name="The Broad Institute Genomics Platform"/>
            <consortium name="The Broad Institute Genome Sequencing Center for Infectious Disease"/>
            <person name="Wu L."/>
            <person name="Ma J."/>
        </authorList>
    </citation>
    <scope>NUCLEOTIDE SEQUENCE [LARGE SCALE GENOMIC DNA]</scope>
    <source>
        <strain evidence="3 4">RDMS1</strain>
    </source>
</reference>
<evidence type="ECO:0000313" key="4">
    <source>
        <dbReference type="Proteomes" id="UP001596417"/>
    </source>
</evidence>
<dbReference type="InterPro" id="IPR011650">
    <property type="entry name" value="Peptidase_M20_dimer"/>
</dbReference>
<dbReference type="EMBL" id="JBHTAX010000001">
    <property type="protein sequence ID" value="MFC7189899.1"/>
    <property type="molecule type" value="Genomic_DNA"/>
</dbReference>
<dbReference type="AlphaFoldDB" id="A0ABD5YKL2"/>
<protein>
    <submittedName>
        <fullName evidence="3">Amidohydrolase</fullName>
    </submittedName>
</protein>
<feature type="binding site" evidence="1">
    <location>
        <position position="204"/>
    </location>
    <ligand>
        <name>Mn(2+)</name>
        <dbReference type="ChEBI" id="CHEBI:29035"/>
        <label>2</label>
    </ligand>
</feature>
<comment type="caution">
    <text evidence="3">The sequence shown here is derived from an EMBL/GenBank/DDBJ whole genome shotgun (WGS) entry which is preliminary data.</text>
</comment>
<organism evidence="3 4">
    <name type="scientific">Halocatena marina</name>
    <dbReference type="NCBI Taxonomy" id="2934937"/>
    <lineage>
        <taxon>Archaea</taxon>
        <taxon>Methanobacteriati</taxon>
        <taxon>Methanobacteriota</taxon>
        <taxon>Stenosarchaea group</taxon>
        <taxon>Halobacteria</taxon>
        <taxon>Halobacteriales</taxon>
        <taxon>Natronomonadaceae</taxon>
        <taxon>Halocatena</taxon>
    </lineage>
</organism>
<evidence type="ECO:0000313" key="3">
    <source>
        <dbReference type="EMBL" id="MFC7189899.1"/>
    </source>
</evidence>
<keyword evidence="1" id="KW-0479">Metal-binding</keyword>
<dbReference type="GeneID" id="76199466"/>
<dbReference type="NCBIfam" id="TIGR01891">
    <property type="entry name" value="amidohydrolases"/>
    <property type="match status" value="1"/>
</dbReference>
<dbReference type="RefSeq" id="WP_264554697.1">
    <property type="nucleotide sequence ID" value="NZ_CP109979.1"/>
</dbReference>
<comment type="cofactor">
    <cofactor evidence="1">
        <name>Mn(2+)</name>
        <dbReference type="ChEBI" id="CHEBI:29035"/>
    </cofactor>
    <text evidence="1">The Mn(2+) ion enhances activity.</text>
</comment>
<gene>
    <name evidence="3" type="ORF">ACFQL7_08550</name>
</gene>
<dbReference type="Pfam" id="PF07687">
    <property type="entry name" value="M20_dimer"/>
    <property type="match status" value="1"/>
</dbReference>
<dbReference type="Gene3D" id="3.40.630.10">
    <property type="entry name" value="Zn peptidases"/>
    <property type="match status" value="2"/>
</dbReference>
<dbReference type="InterPro" id="IPR052030">
    <property type="entry name" value="Peptidase_M20/M20A_hydrolases"/>
</dbReference>
<dbReference type="SUPFAM" id="SSF55031">
    <property type="entry name" value="Bacterial exopeptidase dimerisation domain"/>
    <property type="match status" value="1"/>
</dbReference>
<name>A0ABD5YKL2_9EURY</name>